<evidence type="ECO:0000313" key="3">
    <source>
        <dbReference type="Proteomes" id="UP001629288"/>
    </source>
</evidence>
<protein>
    <submittedName>
        <fullName evidence="2">KilA-N domain-containing protein</fullName>
    </submittedName>
</protein>
<dbReference type="RefSeq" id="WP_408130154.1">
    <property type="nucleotide sequence ID" value="NZ_JAQQDH010000005.1"/>
</dbReference>
<keyword evidence="3" id="KW-1185">Reference proteome</keyword>
<dbReference type="InterPro" id="IPR018004">
    <property type="entry name" value="KilA/APSES_HTH"/>
</dbReference>
<dbReference type="Gene3D" id="3.10.260.10">
    <property type="entry name" value="Transcription regulator HTH, APSES-type DNA-binding domain"/>
    <property type="match status" value="1"/>
</dbReference>
<gene>
    <name evidence="2" type="ORF">PQR00_18050</name>
</gene>
<feature type="domain" description="KilA-N" evidence="1">
    <location>
        <begin position="9"/>
        <end position="112"/>
    </location>
</feature>
<dbReference type="EMBL" id="JAQQDH010000005">
    <property type="protein sequence ID" value="MFM0445500.1"/>
    <property type="molecule type" value="Genomic_DNA"/>
</dbReference>
<dbReference type="Pfam" id="PF26567">
    <property type="entry name" value="BstA_C"/>
    <property type="match status" value="1"/>
</dbReference>
<dbReference type="InterPro" id="IPR036887">
    <property type="entry name" value="HTH_APSES_sf"/>
</dbReference>
<dbReference type="InterPro" id="IPR058744">
    <property type="entry name" value="BstA-like_C"/>
</dbReference>
<evidence type="ECO:0000313" key="2">
    <source>
        <dbReference type="EMBL" id="MFM0445500.1"/>
    </source>
</evidence>
<dbReference type="InterPro" id="IPR017880">
    <property type="entry name" value="KilA_N"/>
</dbReference>
<dbReference type="Pfam" id="PF04383">
    <property type="entry name" value="KilA-N"/>
    <property type="match status" value="1"/>
</dbReference>
<evidence type="ECO:0000259" key="1">
    <source>
        <dbReference type="PROSITE" id="PS51301"/>
    </source>
</evidence>
<proteinExistence type="predicted"/>
<reference evidence="2 3" key="1">
    <citation type="journal article" date="2024" name="Chem. Sci.">
        <title>Discovery of megapolipeptins by genome mining of a Burkholderiales bacteria collection.</title>
        <authorList>
            <person name="Paulo B.S."/>
            <person name="Recchia M.J.J."/>
            <person name="Lee S."/>
            <person name="Fergusson C.H."/>
            <person name="Romanowski S.B."/>
            <person name="Hernandez A."/>
            <person name="Krull N."/>
            <person name="Liu D.Y."/>
            <person name="Cavanagh H."/>
            <person name="Bos A."/>
            <person name="Gray C.A."/>
            <person name="Murphy B.T."/>
            <person name="Linington R.G."/>
            <person name="Eustaquio A.S."/>
        </authorList>
    </citation>
    <scope>NUCLEOTIDE SEQUENCE [LARGE SCALE GENOMIC DNA]</scope>
    <source>
        <strain evidence="2 3">RL17-379-BIB-C</strain>
    </source>
</reference>
<organism evidence="2 3">
    <name type="scientific">Paraburkholderia strydomiana</name>
    <dbReference type="NCBI Taxonomy" id="1245417"/>
    <lineage>
        <taxon>Bacteria</taxon>
        <taxon>Pseudomonadati</taxon>
        <taxon>Pseudomonadota</taxon>
        <taxon>Betaproteobacteria</taxon>
        <taxon>Burkholderiales</taxon>
        <taxon>Burkholderiaceae</taxon>
        <taxon>Paraburkholderia</taxon>
    </lineage>
</organism>
<name>A0ABW9C695_9BURK</name>
<sequence length="256" mass="29339">MQKNQLNLPVIPHQMDGSMIHQRASDGYINATAMCQAANKLWGHYYELKRNQDFIEELSKDTRIPAALLVQAIKGGNREHQGTWVHPQVAIHLAQWLSPRFAVQVSKWVFEWLSGDVKPTGGAPLPVHITRYLANREQIPSTHFSMLNEITFALIAPLETAGYTLPEKMVPDISHGKMFSKWLREEKQIEPSSFPTYKHRYADGRVVDARLYPNELLADFRAHFHDVWLPQRAAAYFQDRDPRALAHLPKLIASNK</sequence>
<dbReference type="Proteomes" id="UP001629288">
    <property type="component" value="Unassembled WGS sequence"/>
</dbReference>
<comment type="caution">
    <text evidence="2">The sequence shown here is derived from an EMBL/GenBank/DDBJ whole genome shotgun (WGS) entry which is preliminary data.</text>
</comment>
<dbReference type="PROSITE" id="PS51301">
    <property type="entry name" value="KILA_N"/>
    <property type="match status" value="1"/>
</dbReference>
<accession>A0ABW9C695</accession>
<dbReference type="SUPFAM" id="SSF54616">
    <property type="entry name" value="DNA-binding domain of Mlu1-box binding protein MBP1"/>
    <property type="match status" value="1"/>
</dbReference>
<dbReference type="SMART" id="SM01252">
    <property type="entry name" value="KilA-N"/>
    <property type="match status" value="1"/>
</dbReference>